<evidence type="ECO:0000256" key="3">
    <source>
        <dbReference type="ARBA" id="ARBA00022989"/>
    </source>
</evidence>
<dbReference type="GO" id="GO:0030416">
    <property type="term" value="P:methylamine metabolic process"/>
    <property type="evidence" value="ECO:0007669"/>
    <property type="project" value="InterPro"/>
</dbReference>
<dbReference type="Pfam" id="PF07291">
    <property type="entry name" value="MauE"/>
    <property type="match status" value="1"/>
</dbReference>
<dbReference type="InterPro" id="IPR009908">
    <property type="entry name" value="Methylamine_util_MauE"/>
</dbReference>
<feature type="region of interest" description="Disordered" evidence="5">
    <location>
        <begin position="178"/>
        <end position="203"/>
    </location>
</feature>
<dbReference type="GO" id="GO:0016020">
    <property type="term" value="C:membrane"/>
    <property type="evidence" value="ECO:0007669"/>
    <property type="project" value="UniProtKB-SubCell"/>
</dbReference>
<feature type="transmembrane region" description="Helical" evidence="6">
    <location>
        <begin position="77"/>
        <end position="99"/>
    </location>
</feature>
<evidence type="ECO:0000259" key="7">
    <source>
        <dbReference type="Pfam" id="PF07291"/>
    </source>
</evidence>
<dbReference type="EMBL" id="JACBXV010000040">
    <property type="protein sequence ID" value="NYS68816.1"/>
    <property type="molecule type" value="Genomic_DNA"/>
</dbReference>
<evidence type="ECO:0000256" key="1">
    <source>
        <dbReference type="ARBA" id="ARBA00004141"/>
    </source>
</evidence>
<protein>
    <recommendedName>
        <fullName evidence="7">Methylamine utilisation protein MauE domain-containing protein</fullName>
    </recommendedName>
</protein>
<proteinExistence type="predicted"/>
<feature type="transmembrane region" description="Helical" evidence="6">
    <location>
        <begin position="120"/>
        <end position="137"/>
    </location>
</feature>
<keyword evidence="4 6" id="KW-0472">Membrane</keyword>
<dbReference type="AlphaFoldDB" id="A0A853ELX1"/>
<accession>A0A853ELX1</accession>
<feature type="transmembrane region" description="Helical" evidence="6">
    <location>
        <begin position="149"/>
        <end position="169"/>
    </location>
</feature>
<evidence type="ECO:0000256" key="5">
    <source>
        <dbReference type="SAM" id="MobiDB-lite"/>
    </source>
</evidence>
<name>A0A853ELX1_9ACTO</name>
<feature type="transmembrane region" description="Helical" evidence="6">
    <location>
        <begin position="12"/>
        <end position="29"/>
    </location>
</feature>
<feature type="transmembrane region" description="Helical" evidence="6">
    <location>
        <begin position="50"/>
        <end position="71"/>
    </location>
</feature>
<keyword evidence="3 6" id="KW-1133">Transmembrane helix</keyword>
<dbReference type="Proteomes" id="UP000572528">
    <property type="component" value="Unassembled WGS sequence"/>
</dbReference>
<evidence type="ECO:0000256" key="6">
    <source>
        <dbReference type="SAM" id="Phobius"/>
    </source>
</evidence>
<keyword evidence="2 6" id="KW-0812">Transmembrane</keyword>
<evidence type="ECO:0000256" key="2">
    <source>
        <dbReference type="ARBA" id="ARBA00022692"/>
    </source>
</evidence>
<evidence type="ECO:0000313" key="9">
    <source>
        <dbReference type="Proteomes" id="UP000572528"/>
    </source>
</evidence>
<sequence>MHTLDSTLRMLWFISGCYFIYTGASKMASPRPLLTAILSYRITGPIISRALAALTAPTEFFCGLLLASGVFPSGSAALLIALLLVSCTGMAIVLFRGYASGDGGYGSGHRTGPARVRPSELLRHLILIAALATAVVADHPTRTIDQTILTAIMALVVIGVSIGLFRILATTHPEYPLTEGPAARPHARTRGIDGQVGRPGAPH</sequence>
<organism evidence="8 9">
    <name type="scientific">Actinomyces bowdenii</name>
    <dbReference type="NCBI Taxonomy" id="131109"/>
    <lineage>
        <taxon>Bacteria</taxon>
        <taxon>Bacillati</taxon>
        <taxon>Actinomycetota</taxon>
        <taxon>Actinomycetes</taxon>
        <taxon>Actinomycetales</taxon>
        <taxon>Actinomycetaceae</taxon>
        <taxon>Actinomyces</taxon>
    </lineage>
</organism>
<gene>
    <name evidence="8" type="ORF">HZZ05_04665</name>
</gene>
<comment type="caution">
    <text evidence="8">The sequence shown here is derived from an EMBL/GenBank/DDBJ whole genome shotgun (WGS) entry which is preliminary data.</text>
</comment>
<evidence type="ECO:0000256" key="4">
    <source>
        <dbReference type="ARBA" id="ARBA00023136"/>
    </source>
</evidence>
<dbReference type="RefSeq" id="WP_179900140.1">
    <property type="nucleotide sequence ID" value="NZ_JACBXV010000040.1"/>
</dbReference>
<reference evidence="8 9" key="1">
    <citation type="submission" date="2020-07" db="EMBL/GenBank/DDBJ databases">
        <title>MOT database genomes.</title>
        <authorList>
            <person name="Joseph S."/>
            <person name="Aduse-Opoku J."/>
            <person name="Hashim A."/>
            <person name="Wade W."/>
            <person name="Curtis M."/>
        </authorList>
    </citation>
    <scope>NUCLEOTIDE SEQUENCE [LARGE SCALE GENOMIC DNA]</scope>
    <source>
        <strain evidence="8 9">WMus004</strain>
    </source>
</reference>
<evidence type="ECO:0000313" key="8">
    <source>
        <dbReference type="EMBL" id="NYS68816.1"/>
    </source>
</evidence>
<comment type="subcellular location">
    <subcellularLocation>
        <location evidence="1">Membrane</location>
        <topology evidence="1">Multi-pass membrane protein</topology>
    </subcellularLocation>
</comment>
<feature type="domain" description="Methylamine utilisation protein MauE" evidence="7">
    <location>
        <begin position="11"/>
        <end position="135"/>
    </location>
</feature>